<feature type="domain" description="PAS" evidence="7">
    <location>
        <begin position="125"/>
        <end position="190"/>
    </location>
</feature>
<evidence type="ECO:0000259" key="8">
    <source>
        <dbReference type="PROSITE" id="PS50113"/>
    </source>
</evidence>
<reference evidence="9" key="1">
    <citation type="submission" date="2021-01" db="EMBL/GenBank/DDBJ databases">
        <title>Marivirga aurantiaca sp. nov., isolated from intertidal surface sediments.</title>
        <authorList>
            <person name="Zhang M."/>
        </authorList>
    </citation>
    <scope>NUCLEOTIDE SEQUENCE</scope>
    <source>
        <strain evidence="9">S37H4</strain>
    </source>
</reference>
<dbReference type="SMART" id="SM00387">
    <property type="entry name" value="HATPase_c"/>
    <property type="match status" value="1"/>
</dbReference>
<dbReference type="Pfam" id="PF00512">
    <property type="entry name" value="HisKA"/>
    <property type="match status" value="1"/>
</dbReference>
<evidence type="ECO:0000313" key="10">
    <source>
        <dbReference type="Proteomes" id="UP000611723"/>
    </source>
</evidence>
<evidence type="ECO:0000313" key="9">
    <source>
        <dbReference type="EMBL" id="MBK6265751.1"/>
    </source>
</evidence>
<dbReference type="Gene3D" id="3.30.565.10">
    <property type="entry name" value="Histidine kinase-like ATPase, C-terminal domain"/>
    <property type="match status" value="1"/>
</dbReference>
<dbReference type="InterPro" id="IPR003018">
    <property type="entry name" value="GAF"/>
</dbReference>
<dbReference type="RefSeq" id="WP_201431432.1">
    <property type="nucleotide sequence ID" value="NZ_JAEQBW010000005.1"/>
</dbReference>
<dbReference type="InterPro" id="IPR004358">
    <property type="entry name" value="Sig_transdc_His_kin-like_C"/>
</dbReference>
<organism evidence="9 10">
    <name type="scientific">Marivirga aurantiaca</name>
    <dbReference type="NCBI Taxonomy" id="2802615"/>
    <lineage>
        <taxon>Bacteria</taxon>
        <taxon>Pseudomonadati</taxon>
        <taxon>Bacteroidota</taxon>
        <taxon>Cytophagia</taxon>
        <taxon>Cytophagales</taxon>
        <taxon>Marivirgaceae</taxon>
        <taxon>Marivirga</taxon>
    </lineage>
</organism>
<dbReference type="SUPFAM" id="SSF55785">
    <property type="entry name" value="PYP-like sensor domain (PAS domain)"/>
    <property type="match status" value="9"/>
</dbReference>
<dbReference type="Pfam" id="PF02518">
    <property type="entry name" value="HATPase_c"/>
    <property type="match status" value="1"/>
</dbReference>
<dbReference type="NCBIfam" id="TIGR00229">
    <property type="entry name" value="sensory_box"/>
    <property type="match status" value="5"/>
</dbReference>
<dbReference type="PANTHER" id="PTHR43304:SF1">
    <property type="entry name" value="PAC DOMAIN-CONTAINING PROTEIN"/>
    <property type="match status" value="1"/>
</dbReference>
<evidence type="ECO:0000256" key="1">
    <source>
        <dbReference type="ARBA" id="ARBA00000085"/>
    </source>
</evidence>
<dbReference type="InterPro" id="IPR013767">
    <property type="entry name" value="PAS_fold"/>
</dbReference>
<dbReference type="Gene3D" id="2.10.70.100">
    <property type="match status" value="1"/>
</dbReference>
<dbReference type="GO" id="GO:0000155">
    <property type="term" value="F:phosphorelay sensor kinase activity"/>
    <property type="evidence" value="ECO:0007669"/>
    <property type="project" value="InterPro"/>
</dbReference>
<evidence type="ECO:0000256" key="4">
    <source>
        <dbReference type="ARBA" id="ARBA00022679"/>
    </source>
</evidence>
<dbReference type="FunFam" id="3.30.565.10:FF:000006">
    <property type="entry name" value="Sensor histidine kinase WalK"/>
    <property type="match status" value="1"/>
</dbReference>
<dbReference type="InterPro" id="IPR000014">
    <property type="entry name" value="PAS"/>
</dbReference>
<proteinExistence type="predicted"/>
<dbReference type="PROSITE" id="PS50112">
    <property type="entry name" value="PAS"/>
    <property type="match status" value="4"/>
</dbReference>
<dbReference type="Pfam" id="PF00989">
    <property type="entry name" value="PAS"/>
    <property type="match status" value="1"/>
</dbReference>
<dbReference type="InterPro" id="IPR003661">
    <property type="entry name" value="HisK_dim/P_dom"/>
</dbReference>
<evidence type="ECO:0000256" key="5">
    <source>
        <dbReference type="ARBA" id="ARBA00022777"/>
    </source>
</evidence>
<dbReference type="SUPFAM" id="SSF47384">
    <property type="entry name" value="Homodimeric domain of signal transducing histidine kinase"/>
    <property type="match status" value="1"/>
</dbReference>
<dbReference type="InterPro" id="IPR036890">
    <property type="entry name" value="HATPase_C_sf"/>
</dbReference>
<feature type="domain" description="PAS" evidence="7">
    <location>
        <begin position="954"/>
        <end position="1024"/>
    </location>
</feature>
<dbReference type="Pfam" id="PF13426">
    <property type="entry name" value="PAS_9"/>
    <property type="match status" value="2"/>
</dbReference>
<keyword evidence="10" id="KW-1185">Reference proteome</keyword>
<dbReference type="InterPro" id="IPR036097">
    <property type="entry name" value="HisK_dim/P_sf"/>
</dbReference>
<dbReference type="EC" id="2.7.13.3" evidence="2"/>
<dbReference type="PRINTS" id="PR00344">
    <property type="entry name" value="BCTRLSENSOR"/>
</dbReference>
<dbReference type="InterPro" id="IPR003594">
    <property type="entry name" value="HATPase_dom"/>
</dbReference>
<gene>
    <name evidence="9" type="ORF">JKA74_11965</name>
</gene>
<sequence>MNSNNFWALFNHSSDIIFALSADHKFKAVNPVFENILGCQKKAVLNHYLSDFIPQNKTESLNEIFQELLRNDEINELTLEFIVQGHDRYELKGCAFFNRIDKEFYFLLKKTHLPQTSYPIGAFSEELIRQLPNPFFLFNQSGKFLLWNEAFEKVTGYTPEEINSLPLLNLFPPSYQLLIQEHIQIALEKGETTLNAPVLSKKGEKIPYSFTAASIHYYGEACVFGTGLDISEHHNLLQERSLLINNTDEAFLLIDDQLKIVTYNHRMEFHYHQLYGSPIEKGATFRSLPLPGHSEALKKIVENVFKGKPQIARFAIPENEGGEKIFELRFKPIKSDAINGIFLTTTDITAEHQANKALKESEKALKDSNERFELIMQAGSECIWDFNPLTNELFLGDGYRRMFGLEPQTLQENKSLNDSFIHPDDRDAFIQSLDNVLNNPQINSWEGTYRFRKKDGAYAHVKDKAIILRDKKGNPTRMLGAMQDISTQYFHTQLEELEKIVMEQSMATNIEIREVLETYIHGLQLLFPGMKASIMEIRESKLQNLISPSLPKAYIEAISGEEIGPNGGSCGTAAFLKQKVIVVDIQNDERWSNYKELALKYQLGACWSQPIFNIEGEVIATIANYYSEPRTPTEKEEHCIERAQRLISIIFQKFSYLEKIQQSNERNDIINKATNDAIYDWDVKKDIFYWGDGFQKILGFQPHKENFKIKDWVELTHPIDRERNKIKWETFLADPDRNKWQKEFQFRRNDGSYAYVEEIGYLVRDKAGKPKRMIGALRDRSKEKLDTLQKQINADVALLFKLEGALDTILPKVLSYLARIGEFSMAEIWLKSQIDNELKLYAKYAANKKAEMFYRNVKDLVSLDVNEGLPGHVFNNKATTILDQLESNKTFARKIAVKNTGLNSAIGVPLFHNNDIIGTLVLASELSAKKLEIFRRVFSSLENNLGAEIKRKQQEEELHAFFEYAPDIIAIATTDGYFAKVNPAFCKLLGYSAEELTSQPFSNFLHPNDLDGTINEYIETITGARRVNNFINRYSTKSGAYVWISWNSSSAFGEDNYVFAYGRDVTALLEIQESLENATKLARVGSWEVDLINDVTFWSSMTRKIHEVPEDFKINMELAMNFYRADIRDQVNSIVSEAMESGKSFDFEMPIITAKGRERWIRSIGNVELVEGKCVRIFGSFQDIHERKVIELRLKNISNNVPGVLFQYHLRPDGSDELNFVSEGSKEVWGFTPEECIADIDNVWGGIKQGGEVEMVRQSIMESAKNLTRWRARWRYVKPDGAICFHEGFGNPYKMADDTIVWDSIITDITDLHELERLAERTSKIARIGSWELDLKQKDQQEMYWSLMTRQILDVDEKYNPSYTGGLEFCTSKSRKILRKAVDKIIATGEEFDLELLTKTAGGNSRWVRCIGNSERVGGKCTKIFGSIQDIHLQKSAEEQILKSNLVLEKHAKELAHSNAELEQFAYVASHDLQEPLRMVTGFLTQLEKKYGDQLDDKALQYIDFAVDGAKRMRQIILDLLDFSRAGRYEGKLESVNIKEIIEEVNQLQRKVIEEKKATIYFDKLPTIDGHRPPLLQVFHNLIGNALKYSEATVAPEINIKAKKLPAYWQFSVADNGIGIDPEYYDKIFVIFQRLHNKNEYGGTGMGLSIVKKIIENMGGKIWVESRRGKGSTFYFTVPKLIQP</sequence>
<dbReference type="InterPro" id="IPR013655">
    <property type="entry name" value="PAS_fold_3"/>
</dbReference>
<comment type="catalytic activity">
    <reaction evidence="1">
        <text>ATP + protein L-histidine = ADP + protein N-phospho-L-histidine.</text>
        <dbReference type="EC" id="2.7.13.3"/>
    </reaction>
</comment>
<dbReference type="SUPFAM" id="SSF55874">
    <property type="entry name" value="ATPase domain of HSP90 chaperone/DNA topoisomerase II/histidine kinase"/>
    <property type="match status" value="1"/>
</dbReference>
<dbReference type="GO" id="GO:0006355">
    <property type="term" value="P:regulation of DNA-templated transcription"/>
    <property type="evidence" value="ECO:0007669"/>
    <property type="project" value="InterPro"/>
</dbReference>
<dbReference type="Proteomes" id="UP000611723">
    <property type="component" value="Unassembled WGS sequence"/>
</dbReference>
<dbReference type="InterPro" id="IPR000700">
    <property type="entry name" value="PAS-assoc_C"/>
</dbReference>
<keyword evidence="4" id="KW-0808">Transferase</keyword>
<feature type="domain" description="PAS" evidence="7">
    <location>
        <begin position="368"/>
        <end position="440"/>
    </location>
</feature>
<dbReference type="InterPro" id="IPR052162">
    <property type="entry name" value="Sensor_kinase/Photoreceptor"/>
</dbReference>
<accession>A0A935C8R1</accession>
<keyword evidence="3" id="KW-0597">Phosphoprotein</keyword>
<feature type="domain" description="PAC" evidence="8">
    <location>
        <begin position="1145"/>
        <end position="1196"/>
    </location>
</feature>
<dbReference type="InterPro" id="IPR001610">
    <property type="entry name" value="PAC"/>
</dbReference>
<dbReference type="EMBL" id="JAEQBW010000005">
    <property type="protein sequence ID" value="MBK6265751.1"/>
    <property type="molecule type" value="Genomic_DNA"/>
</dbReference>
<dbReference type="PANTHER" id="PTHR43304">
    <property type="entry name" value="PHYTOCHROME-LIKE PROTEIN CPH1"/>
    <property type="match status" value="1"/>
</dbReference>
<keyword evidence="5" id="KW-0418">Kinase</keyword>
<dbReference type="Pfam" id="PF08447">
    <property type="entry name" value="PAS_3"/>
    <property type="match status" value="2"/>
</dbReference>
<dbReference type="InterPro" id="IPR029016">
    <property type="entry name" value="GAF-like_dom_sf"/>
</dbReference>
<dbReference type="InterPro" id="IPR035965">
    <property type="entry name" value="PAS-like_dom_sf"/>
</dbReference>
<evidence type="ECO:0000259" key="6">
    <source>
        <dbReference type="PROSITE" id="PS50109"/>
    </source>
</evidence>
<dbReference type="CDD" id="cd00130">
    <property type="entry name" value="PAS"/>
    <property type="match status" value="5"/>
</dbReference>
<dbReference type="SUPFAM" id="SSF55781">
    <property type="entry name" value="GAF domain-like"/>
    <property type="match status" value="2"/>
</dbReference>
<dbReference type="Gene3D" id="1.10.287.130">
    <property type="match status" value="1"/>
</dbReference>
<name>A0A935C8R1_9BACT</name>
<dbReference type="CDD" id="cd00082">
    <property type="entry name" value="HisKA"/>
    <property type="match status" value="1"/>
</dbReference>
<dbReference type="PROSITE" id="PS50109">
    <property type="entry name" value="HIS_KIN"/>
    <property type="match status" value="1"/>
</dbReference>
<feature type="domain" description="PAS" evidence="7">
    <location>
        <begin position="2"/>
        <end position="72"/>
    </location>
</feature>
<feature type="domain" description="Histidine kinase" evidence="6">
    <location>
        <begin position="1468"/>
        <end position="1682"/>
    </location>
</feature>
<dbReference type="Gene3D" id="3.30.450.20">
    <property type="entry name" value="PAS domain"/>
    <property type="match status" value="9"/>
</dbReference>
<dbReference type="Pfam" id="PF13185">
    <property type="entry name" value="GAF_2"/>
    <property type="match status" value="2"/>
</dbReference>
<dbReference type="SMART" id="SM00091">
    <property type="entry name" value="PAS"/>
    <property type="match status" value="7"/>
</dbReference>
<comment type="caution">
    <text evidence="9">The sequence shown here is derived from an EMBL/GenBank/DDBJ whole genome shotgun (WGS) entry which is preliminary data.</text>
</comment>
<evidence type="ECO:0000256" key="3">
    <source>
        <dbReference type="ARBA" id="ARBA00022553"/>
    </source>
</evidence>
<dbReference type="SMART" id="SM00388">
    <property type="entry name" value="HisKA"/>
    <property type="match status" value="1"/>
</dbReference>
<dbReference type="PROSITE" id="PS50113">
    <property type="entry name" value="PAC"/>
    <property type="match status" value="1"/>
</dbReference>
<dbReference type="Gene3D" id="3.30.450.40">
    <property type="match status" value="2"/>
</dbReference>
<evidence type="ECO:0000259" key="7">
    <source>
        <dbReference type="PROSITE" id="PS50112"/>
    </source>
</evidence>
<dbReference type="SMART" id="SM00086">
    <property type="entry name" value="PAC"/>
    <property type="match status" value="6"/>
</dbReference>
<dbReference type="InterPro" id="IPR005467">
    <property type="entry name" value="His_kinase_dom"/>
</dbReference>
<evidence type="ECO:0000256" key="2">
    <source>
        <dbReference type="ARBA" id="ARBA00012438"/>
    </source>
</evidence>
<protein>
    <recommendedName>
        <fullName evidence="2">histidine kinase</fullName>
        <ecNumber evidence="2">2.7.13.3</ecNumber>
    </recommendedName>
</protein>